<sequence length="212" mass="23111">MNGNTDAHGQPVVRGYRAAAVSERKIDELIGIIKGVLVDGVVSQGEAEYLLKWMQANRDAAEIWPANVLYARIEAALEDGVLDLDEEKELLDLLLSVVGGNTAPQNGVTSEATTLPVTQPAPSIIFDSRTFCFTGQFYSGTRNWCFEQVVSRGGIPADGITKKLHYLVIGEVGSRDWLHSTHGTKIQKAVTYAAKGAPLIIVTERHWLDHLA</sequence>
<name>A0ABW9BVQ0_9BURK</name>
<proteinExistence type="predicted"/>
<keyword evidence="2" id="KW-1185">Reference proteome</keyword>
<gene>
    <name evidence="1" type="ORF">PQR00_00620</name>
</gene>
<organism evidence="1 2">
    <name type="scientific">Paraburkholderia strydomiana</name>
    <dbReference type="NCBI Taxonomy" id="1245417"/>
    <lineage>
        <taxon>Bacteria</taxon>
        <taxon>Pseudomonadati</taxon>
        <taxon>Pseudomonadota</taxon>
        <taxon>Betaproteobacteria</taxon>
        <taxon>Burkholderiales</taxon>
        <taxon>Burkholderiaceae</taxon>
        <taxon>Paraburkholderia</taxon>
    </lineage>
</organism>
<comment type="caution">
    <text evidence="1">The sequence shown here is derived from an EMBL/GenBank/DDBJ whole genome shotgun (WGS) entry which is preliminary data.</text>
</comment>
<dbReference type="Proteomes" id="UP001629288">
    <property type="component" value="Unassembled WGS sequence"/>
</dbReference>
<dbReference type="Gene3D" id="3.40.50.10190">
    <property type="entry name" value="BRCT domain"/>
    <property type="match status" value="1"/>
</dbReference>
<dbReference type="EMBL" id="JAQQDH010000001">
    <property type="protein sequence ID" value="MFM0442073.1"/>
    <property type="molecule type" value="Genomic_DNA"/>
</dbReference>
<evidence type="ECO:0000313" key="2">
    <source>
        <dbReference type="Proteomes" id="UP001629288"/>
    </source>
</evidence>
<evidence type="ECO:0000313" key="1">
    <source>
        <dbReference type="EMBL" id="MFM0442073.1"/>
    </source>
</evidence>
<dbReference type="SUPFAM" id="SSF52113">
    <property type="entry name" value="BRCT domain"/>
    <property type="match status" value="1"/>
</dbReference>
<dbReference type="RefSeq" id="WP_408127757.1">
    <property type="nucleotide sequence ID" value="NZ_JAQQDH010000001.1"/>
</dbReference>
<dbReference type="CDD" id="cd17748">
    <property type="entry name" value="BRCT_DNA_ligase_like"/>
    <property type="match status" value="1"/>
</dbReference>
<reference evidence="1 2" key="1">
    <citation type="journal article" date="2024" name="Chem. Sci.">
        <title>Discovery of megapolipeptins by genome mining of a Burkholderiales bacteria collection.</title>
        <authorList>
            <person name="Paulo B.S."/>
            <person name="Recchia M.J.J."/>
            <person name="Lee S."/>
            <person name="Fergusson C.H."/>
            <person name="Romanowski S.B."/>
            <person name="Hernandez A."/>
            <person name="Krull N."/>
            <person name="Liu D.Y."/>
            <person name="Cavanagh H."/>
            <person name="Bos A."/>
            <person name="Gray C.A."/>
            <person name="Murphy B.T."/>
            <person name="Linington R.G."/>
            <person name="Eustaquio A.S."/>
        </authorList>
    </citation>
    <scope>NUCLEOTIDE SEQUENCE [LARGE SCALE GENOMIC DNA]</scope>
    <source>
        <strain evidence="1 2">RL17-379-BIB-C</strain>
    </source>
</reference>
<accession>A0ABW9BVQ0</accession>
<protein>
    <submittedName>
        <fullName evidence="1">BRCT domain-containing protein</fullName>
    </submittedName>
</protein>
<dbReference type="InterPro" id="IPR036420">
    <property type="entry name" value="BRCT_dom_sf"/>
</dbReference>